<proteinExistence type="predicted"/>
<name>A0A0P9CEF7_9BACL</name>
<dbReference type="AlphaFoldDB" id="A0A0P9CEF7"/>
<sequence length="81" mass="9305">MVRTEIESIRNRVAKPSATSWFWQGIEVIDAMAAAVDTLNTVHIAMALDFKAYSRYIPQKKYSLRIHHPQAEDSCCSFERC</sequence>
<reference evidence="1 2" key="1">
    <citation type="submission" date="2015-09" db="EMBL/GenBank/DDBJ databases">
        <title>Draft genome sequence of Alicyclobacillus ferrooxydans DSM 22381.</title>
        <authorList>
            <person name="Hemp J."/>
        </authorList>
    </citation>
    <scope>NUCLEOTIDE SEQUENCE [LARGE SCALE GENOMIC DNA]</scope>
    <source>
        <strain evidence="1 2">TC-34</strain>
    </source>
</reference>
<gene>
    <name evidence="1" type="ORF">AN477_09785</name>
</gene>
<keyword evidence="2" id="KW-1185">Reference proteome</keyword>
<dbReference type="Proteomes" id="UP000050482">
    <property type="component" value="Unassembled WGS sequence"/>
</dbReference>
<accession>A0A0P9CEF7</accession>
<comment type="caution">
    <text evidence="1">The sequence shown here is derived from an EMBL/GenBank/DDBJ whole genome shotgun (WGS) entry which is preliminary data.</text>
</comment>
<evidence type="ECO:0000313" key="1">
    <source>
        <dbReference type="EMBL" id="KPV43993.1"/>
    </source>
</evidence>
<protein>
    <submittedName>
        <fullName evidence="1">Uncharacterized protein</fullName>
    </submittedName>
</protein>
<dbReference type="RefSeq" id="WP_054968972.1">
    <property type="nucleotide sequence ID" value="NZ_LJCO01000042.1"/>
</dbReference>
<evidence type="ECO:0000313" key="2">
    <source>
        <dbReference type="Proteomes" id="UP000050482"/>
    </source>
</evidence>
<organism evidence="1 2">
    <name type="scientific">Alicyclobacillus ferrooxydans</name>
    <dbReference type="NCBI Taxonomy" id="471514"/>
    <lineage>
        <taxon>Bacteria</taxon>
        <taxon>Bacillati</taxon>
        <taxon>Bacillota</taxon>
        <taxon>Bacilli</taxon>
        <taxon>Bacillales</taxon>
        <taxon>Alicyclobacillaceae</taxon>
        <taxon>Alicyclobacillus</taxon>
    </lineage>
</organism>
<dbReference type="EMBL" id="LJCO01000042">
    <property type="protein sequence ID" value="KPV43993.1"/>
    <property type="molecule type" value="Genomic_DNA"/>
</dbReference>